<evidence type="ECO:0000313" key="4">
    <source>
        <dbReference type="EMBL" id="AHH17758.1"/>
    </source>
</evidence>
<dbReference type="PANTHER" id="PTHR33371">
    <property type="entry name" value="INTERMEMBRANE PHOSPHOLIPID TRANSPORT SYSTEM BINDING PROTEIN MLAD-RELATED"/>
    <property type="match status" value="1"/>
</dbReference>
<keyword evidence="2" id="KW-0472">Membrane</keyword>
<dbReference type="InterPro" id="IPR003399">
    <property type="entry name" value="Mce/MlaD"/>
</dbReference>
<dbReference type="eggNOG" id="COG1463">
    <property type="taxonomic scope" value="Bacteria"/>
</dbReference>
<dbReference type="STRING" id="1415166.NONO_c29710"/>
<feature type="domain" description="Mce/MlaD" evidence="3">
    <location>
        <begin position="64"/>
        <end position="138"/>
    </location>
</feature>
<keyword evidence="2" id="KW-1133">Transmembrane helix</keyword>
<dbReference type="OrthoDB" id="3606263at2"/>
<name>W5TFH3_9NOCA</name>
<dbReference type="RefSeq" id="WP_025349218.1">
    <property type="nucleotide sequence ID" value="NZ_CP006850.1"/>
</dbReference>
<dbReference type="Proteomes" id="UP000019150">
    <property type="component" value="Chromosome"/>
</dbReference>
<keyword evidence="5" id="KW-1185">Reference proteome</keyword>
<dbReference type="InterPro" id="IPR005693">
    <property type="entry name" value="Mce"/>
</dbReference>
<feature type="region of interest" description="Disordered" evidence="1">
    <location>
        <begin position="374"/>
        <end position="430"/>
    </location>
</feature>
<reference evidence="4 5" key="1">
    <citation type="journal article" date="2014" name="Appl. Environ. Microbiol.">
        <title>Insights into the Microbial Degradation of Rubber and Gutta-Percha by Analysis of the Complete Genome of Nocardia nova SH22a.</title>
        <authorList>
            <person name="Luo Q."/>
            <person name="Hiessl S."/>
            <person name="Poehlein A."/>
            <person name="Daniel R."/>
            <person name="Steinbuchel A."/>
        </authorList>
    </citation>
    <scope>NUCLEOTIDE SEQUENCE [LARGE SCALE GENOMIC DNA]</scope>
    <source>
        <strain evidence="4">SH22a</strain>
    </source>
</reference>
<dbReference type="HOGENOM" id="CLU_032980_1_0_11"/>
<feature type="transmembrane region" description="Helical" evidence="2">
    <location>
        <begin position="33"/>
        <end position="58"/>
    </location>
</feature>
<evidence type="ECO:0000259" key="3">
    <source>
        <dbReference type="Pfam" id="PF02470"/>
    </source>
</evidence>
<dbReference type="PANTHER" id="PTHR33371:SF16">
    <property type="entry name" value="MCE-FAMILY PROTEIN MCE3F"/>
    <property type="match status" value="1"/>
</dbReference>
<dbReference type="KEGG" id="nno:NONO_c29710"/>
<gene>
    <name evidence="4" type="primary">mce6F</name>
    <name evidence="4" type="ORF">NONO_c29710</name>
</gene>
<proteinExistence type="predicted"/>
<dbReference type="PATRIC" id="fig|1415166.3.peg.3044"/>
<dbReference type="InterPro" id="IPR052336">
    <property type="entry name" value="MlaD_Phospholipid_Transporter"/>
</dbReference>
<accession>W5TFH3</accession>
<dbReference type="NCBIfam" id="TIGR00996">
    <property type="entry name" value="Mtu_fam_mce"/>
    <property type="match status" value="1"/>
</dbReference>
<dbReference type="EMBL" id="CP006850">
    <property type="protein sequence ID" value="AHH17758.1"/>
    <property type="molecule type" value="Genomic_DNA"/>
</dbReference>
<dbReference type="Pfam" id="PF02470">
    <property type="entry name" value="MlaD"/>
    <property type="match status" value="1"/>
</dbReference>
<organism evidence="4 5">
    <name type="scientific">Nocardia nova SH22a</name>
    <dbReference type="NCBI Taxonomy" id="1415166"/>
    <lineage>
        <taxon>Bacteria</taxon>
        <taxon>Bacillati</taxon>
        <taxon>Actinomycetota</taxon>
        <taxon>Actinomycetes</taxon>
        <taxon>Mycobacteriales</taxon>
        <taxon>Nocardiaceae</taxon>
        <taxon>Nocardia</taxon>
    </lineage>
</organism>
<evidence type="ECO:0000256" key="2">
    <source>
        <dbReference type="SAM" id="Phobius"/>
    </source>
</evidence>
<protein>
    <submittedName>
        <fullName evidence="4">MCE family protein MceF</fullName>
    </submittedName>
</protein>
<evidence type="ECO:0000256" key="1">
    <source>
        <dbReference type="SAM" id="MobiDB-lite"/>
    </source>
</evidence>
<sequence length="430" mass="44978">MTARVHRSGRARLIEPVCRILLAAAEFATRRRLAVSTIGLALTLVLGLTYMIFGALGVDPTAATTTVRVQLADSGGLLPGQNVALRGVPIGHVAAVDITRDGLVATATFDAGTRIPAGGHVAVKTLSMAGEQYLDFEPDRDGGPYLADGAVIPVANTSTPAPLWKTLTSMEGTLAQIDPARLAGIIGELGVGPEGPRKLGEIIDGGTFLISTLDSVLPQTVSLLRDSRTVLTTVADAGPGLREVATDTDSVMRGAAGMNDGFRTLVGATPAMLTTIDAVIADNSPTMVQLLGNLLTVGQMAYVRIPAFQEFFFPRGRAGSTLGALADEAIHDGGIWGIVSLYPRPTCDFDHPRRQPSRPDLPLPYLYTSCPDNDPSVLIRGARNAPRPPGERDPAVAPPGREQAQASPTPIGPQSFPLTYGGPPPTDPPK</sequence>
<keyword evidence="2" id="KW-0812">Transmembrane</keyword>
<dbReference type="GO" id="GO:0005576">
    <property type="term" value="C:extracellular region"/>
    <property type="evidence" value="ECO:0007669"/>
    <property type="project" value="TreeGrafter"/>
</dbReference>
<evidence type="ECO:0000313" key="5">
    <source>
        <dbReference type="Proteomes" id="UP000019150"/>
    </source>
</evidence>
<dbReference type="AlphaFoldDB" id="W5TFH3"/>